<proteinExistence type="predicted"/>
<organism evidence="1 2">
    <name type="scientific">Brassica napus</name>
    <name type="common">Rape</name>
    <dbReference type="NCBI Taxonomy" id="3708"/>
    <lineage>
        <taxon>Eukaryota</taxon>
        <taxon>Viridiplantae</taxon>
        <taxon>Streptophyta</taxon>
        <taxon>Embryophyta</taxon>
        <taxon>Tracheophyta</taxon>
        <taxon>Spermatophyta</taxon>
        <taxon>Magnoliopsida</taxon>
        <taxon>eudicotyledons</taxon>
        <taxon>Gunneridae</taxon>
        <taxon>Pentapetalae</taxon>
        <taxon>rosids</taxon>
        <taxon>malvids</taxon>
        <taxon>Brassicales</taxon>
        <taxon>Brassicaceae</taxon>
        <taxon>Brassiceae</taxon>
        <taxon>Brassica</taxon>
    </lineage>
</organism>
<name>A0ABQ8D887_BRANA</name>
<comment type="caution">
    <text evidence="1">The sequence shown here is derived from an EMBL/GenBank/DDBJ whole genome shotgun (WGS) entry which is preliminary data.</text>
</comment>
<dbReference type="EMBL" id="JAGKQM010000005">
    <property type="protein sequence ID" value="KAH0925595.1"/>
    <property type="molecule type" value="Genomic_DNA"/>
</dbReference>
<feature type="non-terminal residue" evidence="1">
    <location>
        <position position="1"/>
    </location>
</feature>
<dbReference type="Proteomes" id="UP000824890">
    <property type="component" value="Unassembled WGS sequence"/>
</dbReference>
<accession>A0ABQ8D887</accession>
<feature type="non-terminal residue" evidence="1">
    <location>
        <position position="75"/>
    </location>
</feature>
<protein>
    <submittedName>
        <fullName evidence="1">Uncharacterized protein</fullName>
    </submittedName>
</protein>
<evidence type="ECO:0000313" key="1">
    <source>
        <dbReference type="EMBL" id="KAH0925595.1"/>
    </source>
</evidence>
<reference evidence="1 2" key="1">
    <citation type="submission" date="2021-05" db="EMBL/GenBank/DDBJ databases">
        <title>Genome Assembly of Synthetic Allotetraploid Brassica napus Reveals Homoeologous Exchanges between Subgenomes.</title>
        <authorList>
            <person name="Davis J.T."/>
        </authorList>
    </citation>
    <scope>NUCLEOTIDE SEQUENCE [LARGE SCALE GENOMIC DNA]</scope>
    <source>
        <strain evidence="2">cv. Da-Ae</strain>
        <tissue evidence="1">Seedling</tissue>
    </source>
</reference>
<gene>
    <name evidence="1" type="ORF">HID58_017851</name>
</gene>
<sequence>LGETIPMRTFSWSTCSLLTHIAYGDGVMRLNRCMKTGMSHLSDFQDKFHCRFFACRQICFSRLIAFQLYKKKTGK</sequence>
<evidence type="ECO:0000313" key="2">
    <source>
        <dbReference type="Proteomes" id="UP000824890"/>
    </source>
</evidence>
<keyword evidence="2" id="KW-1185">Reference proteome</keyword>